<feature type="domain" description="AB hydrolase-1" evidence="4">
    <location>
        <begin position="80"/>
        <end position="308"/>
    </location>
</feature>
<dbReference type="Gene3D" id="3.40.50.1820">
    <property type="entry name" value="alpha/beta hydrolase"/>
    <property type="match status" value="1"/>
</dbReference>
<accession>A0A1P9WSF7</accession>
<proteinExistence type="predicted"/>
<evidence type="ECO:0000259" key="4">
    <source>
        <dbReference type="Pfam" id="PF00561"/>
    </source>
</evidence>
<evidence type="ECO:0000256" key="3">
    <source>
        <dbReference type="SAM" id="SignalP"/>
    </source>
</evidence>
<dbReference type="AlphaFoldDB" id="A0A1P9WSF7"/>
<gene>
    <name evidence="5" type="ORF">AWR27_02585</name>
</gene>
<evidence type="ECO:0000313" key="6">
    <source>
        <dbReference type="Proteomes" id="UP000187941"/>
    </source>
</evidence>
<reference evidence="5 6" key="1">
    <citation type="submission" date="2016-01" db="EMBL/GenBank/DDBJ databases">
        <authorList>
            <person name="Oliw E.H."/>
        </authorList>
    </citation>
    <scope>NUCLEOTIDE SEQUENCE [LARGE SCALE GENOMIC DNA]</scope>
    <source>
        <strain evidence="5 6">DY10</strain>
    </source>
</reference>
<dbReference type="Pfam" id="PF00561">
    <property type="entry name" value="Abhydrolase_1"/>
    <property type="match status" value="1"/>
</dbReference>
<dbReference type="PIRSF" id="PIRSF000443">
    <property type="entry name" value="Homoser_Ac_trans"/>
    <property type="match status" value="1"/>
</dbReference>
<evidence type="ECO:0000313" key="5">
    <source>
        <dbReference type="EMBL" id="AQG78321.1"/>
    </source>
</evidence>
<dbReference type="GO" id="GO:0016747">
    <property type="term" value="F:acyltransferase activity, transferring groups other than amino-acyl groups"/>
    <property type="evidence" value="ECO:0007669"/>
    <property type="project" value="InterPro"/>
</dbReference>
<dbReference type="InterPro" id="IPR029058">
    <property type="entry name" value="AB_hydrolase_fold"/>
</dbReference>
<dbReference type="STRING" id="1178516.AWR27_02585"/>
<protein>
    <recommendedName>
        <fullName evidence="4">AB hydrolase-1 domain-containing protein</fullName>
    </recommendedName>
</protein>
<organism evidence="5 6">
    <name type="scientific">Spirosoma montaniterrae</name>
    <dbReference type="NCBI Taxonomy" id="1178516"/>
    <lineage>
        <taxon>Bacteria</taxon>
        <taxon>Pseudomonadati</taxon>
        <taxon>Bacteroidota</taxon>
        <taxon>Cytophagia</taxon>
        <taxon>Cytophagales</taxon>
        <taxon>Cytophagaceae</taxon>
        <taxon>Spirosoma</taxon>
    </lineage>
</organism>
<feature type="chain" id="PRO_5013088892" description="AB hydrolase-1 domain-containing protein" evidence="3">
    <location>
        <begin position="17"/>
        <end position="327"/>
    </location>
</feature>
<keyword evidence="3" id="KW-0732">Signal</keyword>
<feature type="active site" evidence="2">
    <location>
        <position position="278"/>
    </location>
</feature>
<feature type="signal peptide" evidence="3">
    <location>
        <begin position="1"/>
        <end position="16"/>
    </location>
</feature>
<sequence length="327" mass="36288">MRLFCFLFLFTQTLFAQQRFAELGNFTLENGQTIQNCRLGYRTFGTLNSSRSNAVLVPTWFTGTSQGKAFVANPGSIADSTRYFTIVVDALGNGVSSSPSNSTAQPGAQFPTISIRDMVRAEYQLVTNVLNLKRLHAVMGISMGGMQSFEWAVSYPDFVDKIIPIVGTPKQSSYDRQFWGTQLAVLERGNFSPDAMRTVGDLHELNLTTPAHYLKTLKPEDQPDFMRKKEAGYGGQNPYNWASQLRAMIGHDIYRGRSAAELKNVIKAKLLVVVATQDHMVTPGTATELARALNLPLIELTGDCGHLATSCEEEKLRTEVRKFLESK</sequence>
<keyword evidence="6" id="KW-1185">Reference proteome</keyword>
<dbReference type="KEGG" id="smon:AWR27_02585"/>
<evidence type="ECO:0000256" key="2">
    <source>
        <dbReference type="PIRSR" id="PIRSR000443-1"/>
    </source>
</evidence>
<dbReference type="PANTHER" id="PTHR32268">
    <property type="entry name" value="HOMOSERINE O-ACETYLTRANSFERASE"/>
    <property type="match status" value="1"/>
</dbReference>
<keyword evidence="1" id="KW-0808">Transferase</keyword>
<evidence type="ECO:0000256" key="1">
    <source>
        <dbReference type="ARBA" id="ARBA00022679"/>
    </source>
</evidence>
<dbReference type="PANTHER" id="PTHR32268:SF11">
    <property type="entry name" value="HOMOSERINE O-ACETYLTRANSFERASE"/>
    <property type="match status" value="1"/>
</dbReference>
<name>A0A1P9WSF7_9BACT</name>
<dbReference type="SUPFAM" id="SSF53474">
    <property type="entry name" value="alpha/beta-Hydrolases"/>
    <property type="match status" value="1"/>
</dbReference>
<feature type="active site" description="Nucleophile" evidence="2">
    <location>
        <position position="142"/>
    </location>
</feature>
<dbReference type="OrthoDB" id="9800754at2"/>
<dbReference type="Proteomes" id="UP000187941">
    <property type="component" value="Chromosome"/>
</dbReference>
<dbReference type="InterPro" id="IPR008220">
    <property type="entry name" value="HAT_MetX-like"/>
</dbReference>
<dbReference type="EMBL" id="CP014263">
    <property type="protein sequence ID" value="AQG78321.1"/>
    <property type="molecule type" value="Genomic_DNA"/>
</dbReference>
<dbReference type="InterPro" id="IPR000073">
    <property type="entry name" value="AB_hydrolase_1"/>
</dbReference>
<feature type="active site" evidence="2">
    <location>
        <position position="306"/>
    </location>
</feature>
<dbReference type="RefSeq" id="WP_077129762.1">
    <property type="nucleotide sequence ID" value="NZ_CP014263.1"/>
</dbReference>